<dbReference type="OrthoDB" id="10367991at2759"/>
<dbReference type="EMBL" id="JAGTXO010000013">
    <property type="protein sequence ID" value="KAG8464223.1"/>
    <property type="molecule type" value="Genomic_DNA"/>
</dbReference>
<evidence type="ECO:0000256" key="1">
    <source>
        <dbReference type="SAM" id="MobiDB-lite"/>
    </source>
</evidence>
<feature type="region of interest" description="Disordered" evidence="1">
    <location>
        <begin position="36"/>
        <end position="59"/>
    </location>
</feature>
<accession>A0A8J5XCQ3</accession>
<sequence>MDHVQTERLREQIRREERTLEAWTLKYLNEEARSQFAEDASNREGQYPPKDVWKGGAVQQPLDPTADELAWEAASARELVEKNKAKNDRGSVLTQPPADLTAPIPPGYSRSSRLTHDTRTESILQDLSPALVCPGAVYVKQRFSTSTSDAFKYHKDRLDHDQFVAREKYALRRTWAQQHAEKCLLLGEKPFLSGSAKGSGGAK</sequence>
<name>A0A8J5XCQ3_DIALT</name>
<proteinExistence type="predicted"/>
<dbReference type="Proteomes" id="UP000751190">
    <property type="component" value="Unassembled WGS sequence"/>
</dbReference>
<reference evidence="2" key="1">
    <citation type="submission" date="2021-05" db="EMBL/GenBank/DDBJ databases">
        <title>The genome of the haptophyte Pavlova lutheri (Diacronema luteri, Pavlovales) - a model for lipid biosynthesis in eukaryotic algae.</title>
        <authorList>
            <person name="Hulatt C.J."/>
            <person name="Posewitz M.C."/>
        </authorList>
    </citation>
    <scope>NUCLEOTIDE SEQUENCE</scope>
    <source>
        <strain evidence="2">NIVA-4/92</strain>
    </source>
</reference>
<feature type="region of interest" description="Disordered" evidence="1">
    <location>
        <begin position="81"/>
        <end position="113"/>
    </location>
</feature>
<keyword evidence="3" id="KW-1185">Reference proteome</keyword>
<gene>
    <name evidence="2" type="ORF">KFE25_003286</name>
</gene>
<evidence type="ECO:0000313" key="2">
    <source>
        <dbReference type="EMBL" id="KAG8464223.1"/>
    </source>
</evidence>
<dbReference type="AlphaFoldDB" id="A0A8J5XCQ3"/>
<comment type="caution">
    <text evidence="2">The sequence shown here is derived from an EMBL/GenBank/DDBJ whole genome shotgun (WGS) entry which is preliminary data.</text>
</comment>
<protein>
    <submittedName>
        <fullName evidence="2">Uncharacterized protein</fullName>
    </submittedName>
</protein>
<organism evidence="2 3">
    <name type="scientific">Diacronema lutheri</name>
    <name type="common">Unicellular marine alga</name>
    <name type="synonym">Monochrysis lutheri</name>
    <dbReference type="NCBI Taxonomy" id="2081491"/>
    <lineage>
        <taxon>Eukaryota</taxon>
        <taxon>Haptista</taxon>
        <taxon>Haptophyta</taxon>
        <taxon>Pavlovophyceae</taxon>
        <taxon>Pavlovales</taxon>
        <taxon>Pavlovaceae</taxon>
        <taxon>Diacronema</taxon>
    </lineage>
</organism>
<evidence type="ECO:0000313" key="3">
    <source>
        <dbReference type="Proteomes" id="UP000751190"/>
    </source>
</evidence>